<evidence type="ECO:0000259" key="2">
    <source>
        <dbReference type="Pfam" id="PF00535"/>
    </source>
</evidence>
<name>A9HXN2_BORPD</name>
<keyword evidence="3" id="KW-0808">Transferase</keyword>
<dbReference type="InterPro" id="IPR029044">
    <property type="entry name" value="Nucleotide-diphossugar_trans"/>
</dbReference>
<dbReference type="InterPro" id="IPR050834">
    <property type="entry name" value="Glycosyltransf_2"/>
</dbReference>
<dbReference type="eggNOG" id="COG1216">
    <property type="taxonomic scope" value="Bacteria"/>
</dbReference>
<dbReference type="EMBL" id="AM902716">
    <property type="protein sequence ID" value="CAP43826.1"/>
    <property type="molecule type" value="Genomic_DNA"/>
</dbReference>
<protein>
    <submittedName>
        <fullName evidence="3">Glycosyltransferase</fullName>
        <ecNumber evidence="3">2.4.-.-</ecNumber>
    </submittedName>
</protein>
<accession>A9HXN2</accession>
<keyword evidence="4" id="KW-1185">Reference proteome</keyword>
<dbReference type="EC" id="2.4.-.-" evidence="3"/>
<dbReference type="STRING" id="94624.Bpet3483"/>
<dbReference type="AlphaFoldDB" id="A9HXN2"/>
<dbReference type="CDD" id="cd00761">
    <property type="entry name" value="Glyco_tranf_GTA_type"/>
    <property type="match status" value="1"/>
</dbReference>
<dbReference type="Gene3D" id="3.90.550.10">
    <property type="entry name" value="Spore Coat Polysaccharide Biosynthesis Protein SpsA, Chain A"/>
    <property type="match status" value="1"/>
</dbReference>
<keyword evidence="3" id="KW-0328">Glycosyltransferase</keyword>
<dbReference type="GO" id="GO:0016757">
    <property type="term" value="F:glycosyltransferase activity"/>
    <property type="evidence" value="ECO:0007669"/>
    <property type="project" value="UniProtKB-KW"/>
</dbReference>
<organism evidence="3 4">
    <name type="scientific">Bordetella petrii (strain ATCC BAA-461 / DSM 12804 / CCUG 43448 / CIP 107267 / Se-1111R)</name>
    <dbReference type="NCBI Taxonomy" id="340100"/>
    <lineage>
        <taxon>Bacteria</taxon>
        <taxon>Pseudomonadati</taxon>
        <taxon>Pseudomonadota</taxon>
        <taxon>Betaproteobacteria</taxon>
        <taxon>Burkholderiales</taxon>
        <taxon>Alcaligenaceae</taxon>
        <taxon>Bordetella</taxon>
    </lineage>
</organism>
<evidence type="ECO:0000313" key="3">
    <source>
        <dbReference type="EMBL" id="CAP43826.1"/>
    </source>
</evidence>
<dbReference type="Pfam" id="PF00535">
    <property type="entry name" value="Glycos_transf_2"/>
    <property type="match status" value="1"/>
</dbReference>
<feature type="domain" description="Glycosyltransferase 2-like" evidence="2">
    <location>
        <begin position="9"/>
        <end position="172"/>
    </location>
</feature>
<proteinExistence type="predicted"/>
<feature type="region of interest" description="Disordered" evidence="1">
    <location>
        <begin position="323"/>
        <end position="342"/>
    </location>
</feature>
<gene>
    <name evidence="3" type="ordered locus">Bpet3483</name>
</gene>
<dbReference type="KEGG" id="bpt:Bpet3483"/>
<dbReference type="PANTHER" id="PTHR43685:SF2">
    <property type="entry name" value="GLYCOSYLTRANSFERASE 2-LIKE DOMAIN-CONTAINING PROTEIN"/>
    <property type="match status" value="1"/>
</dbReference>
<dbReference type="InterPro" id="IPR001173">
    <property type="entry name" value="Glyco_trans_2-like"/>
</dbReference>
<sequence length="342" mass="37196">MLSDTRPISTIIATHNRPGFVVKTLDCLLQQTRKPREVIVIDDGSQAPTGEAIETWRRERRPGFSLIYLWQPNSGPAVARNRGVALSSGDLVHFIDDDDVMHAGALEALAAALEGDGPAIAMASYQNRWQDGTAGHLIEPPRLGRAERLAAMIGGAWFVPVHGYLFTREAVHAIGGWNTALTSQEDDEYLLRAAALPIEFVRAPAALVYYCQHAGVRRATPGKPGESVTKGREKRLHADLTIREAAYARLRNAGLAGKYRHAFQTWQARLYERYGDFLDEPPPSALLDWLADAGASEIVVAPQAPAAGKAPKPVGFRSTRAALRAGAHGRAPASSRLPPVRR</sequence>
<dbReference type="PANTHER" id="PTHR43685">
    <property type="entry name" value="GLYCOSYLTRANSFERASE"/>
    <property type="match status" value="1"/>
</dbReference>
<feature type="compositionally biased region" description="Low complexity" evidence="1">
    <location>
        <begin position="323"/>
        <end position="333"/>
    </location>
</feature>
<dbReference type="Proteomes" id="UP000001225">
    <property type="component" value="Chromosome"/>
</dbReference>
<reference evidence="3 4" key="1">
    <citation type="journal article" date="2008" name="BMC Genomics">
        <title>The missing link: Bordetella petrii is endowed with both the metabolic versatility of environmental bacteria and virulence traits of pathogenic Bordetellae.</title>
        <authorList>
            <person name="Gross R."/>
            <person name="Guzman C.A."/>
            <person name="Sebaihia M."/>
            <person name="Martins Dos Santos V.A."/>
            <person name="Pieper D.H."/>
            <person name="Koebnik R."/>
            <person name="Lechner M."/>
            <person name="Bartels D."/>
            <person name="Buhrmester J."/>
            <person name="Choudhuri J.V."/>
            <person name="Ebensen T."/>
            <person name="Gaigalat L."/>
            <person name="Herrmann S."/>
            <person name="Khachane A.N."/>
            <person name="Larisch C."/>
            <person name="Link S."/>
            <person name="Linke B."/>
            <person name="Meyer F."/>
            <person name="Mormann S."/>
            <person name="Nakunst D."/>
            <person name="Rueckert C."/>
            <person name="Schneiker-Bekel S."/>
            <person name="Schulze K."/>
            <person name="Vorhoelter F.J."/>
            <person name="Yevsa T."/>
            <person name="Engle J.T."/>
            <person name="Goldman W.E."/>
            <person name="Puehler A."/>
            <person name="Goebel U.B."/>
            <person name="Goesmann A."/>
            <person name="Bloecker H."/>
            <person name="Kaiser O."/>
            <person name="Martinez-Arias R."/>
        </authorList>
    </citation>
    <scope>NUCLEOTIDE SEQUENCE [LARGE SCALE GENOMIC DNA]</scope>
    <source>
        <strain evidence="4">ATCC BAA-461 / DSM 12804 / CCUG 43448 / CIP 107267 / Se-1111R</strain>
    </source>
</reference>
<dbReference type="SUPFAM" id="SSF53448">
    <property type="entry name" value="Nucleotide-diphospho-sugar transferases"/>
    <property type="match status" value="1"/>
</dbReference>
<evidence type="ECO:0000313" key="4">
    <source>
        <dbReference type="Proteomes" id="UP000001225"/>
    </source>
</evidence>
<evidence type="ECO:0000256" key="1">
    <source>
        <dbReference type="SAM" id="MobiDB-lite"/>
    </source>
</evidence>